<comment type="caution">
    <text evidence="2">The sequence shown here is derived from an EMBL/GenBank/DDBJ whole genome shotgun (WGS) entry which is preliminary data.</text>
</comment>
<feature type="transmembrane region" description="Helical" evidence="1">
    <location>
        <begin position="121"/>
        <end position="144"/>
    </location>
</feature>
<accession>M0HXR7</accession>
<dbReference type="STRING" id="1230453.C453_01450"/>
<proteinExistence type="predicted"/>
<protein>
    <submittedName>
        <fullName evidence="2">Membrane protein/domain</fullName>
    </submittedName>
</protein>
<dbReference type="AlphaFoldDB" id="M0HXR7"/>
<organism evidence="2 3">
    <name type="scientific">Haloferax elongans ATCC BAA-1513</name>
    <dbReference type="NCBI Taxonomy" id="1230453"/>
    <lineage>
        <taxon>Archaea</taxon>
        <taxon>Methanobacteriati</taxon>
        <taxon>Methanobacteriota</taxon>
        <taxon>Stenosarchaea group</taxon>
        <taxon>Halobacteria</taxon>
        <taxon>Halobacteriales</taxon>
        <taxon>Haloferacaceae</taxon>
        <taxon>Haloferax</taxon>
    </lineage>
</organism>
<dbReference type="EMBL" id="AOLK01000006">
    <property type="protein sequence ID" value="ELZ88488.1"/>
    <property type="molecule type" value="Genomic_DNA"/>
</dbReference>
<evidence type="ECO:0000313" key="3">
    <source>
        <dbReference type="Proteomes" id="UP000011612"/>
    </source>
</evidence>
<sequence length="240" mass="27149">MDEYRVVMVKVDIFGTYHLDRPQKVEEELRAFSSEADVFFTEAPREEPDKSDWNSLRLRNPTVWIAGKFLNSFWQAGGFLLTRQLDSVDTAVTKKIARERKLQMKPVDETIVRSASDVNPLLSAFSWAWVALTLSVLSFGIALWPNILLVYGIPLSSFFFVSLAVVMGFLPIIPLAYLTLEERNGVIADNIEELLKGEGKPERGCLIVGHKHIDGVVEDLEETAVDVGETHRPKFLRRSL</sequence>
<feature type="transmembrane region" description="Helical" evidence="1">
    <location>
        <begin position="156"/>
        <end position="178"/>
    </location>
</feature>
<name>M0HXR7_HALEO</name>
<dbReference type="PATRIC" id="fig|1230453.4.peg.256"/>
<keyword evidence="1" id="KW-0472">Membrane</keyword>
<keyword evidence="3" id="KW-1185">Reference proteome</keyword>
<keyword evidence="1" id="KW-0812">Transmembrane</keyword>
<gene>
    <name evidence="2" type="ORF">C453_01450</name>
</gene>
<evidence type="ECO:0000256" key="1">
    <source>
        <dbReference type="SAM" id="Phobius"/>
    </source>
</evidence>
<evidence type="ECO:0000313" key="2">
    <source>
        <dbReference type="EMBL" id="ELZ88488.1"/>
    </source>
</evidence>
<dbReference type="Proteomes" id="UP000011612">
    <property type="component" value="Unassembled WGS sequence"/>
</dbReference>
<reference evidence="2 3" key="1">
    <citation type="journal article" date="2014" name="PLoS Genet.">
        <title>Phylogenetically driven sequencing of extremely halophilic archaea reveals strategies for static and dynamic osmo-response.</title>
        <authorList>
            <person name="Becker E.A."/>
            <person name="Seitzer P.M."/>
            <person name="Tritt A."/>
            <person name="Larsen D."/>
            <person name="Krusor M."/>
            <person name="Yao A.I."/>
            <person name="Wu D."/>
            <person name="Madern D."/>
            <person name="Eisen J.A."/>
            <person name="Darling A.E."/>
            <person name="Facciotti M.T."/>
        </authorList>
    </citation>
    <scope>NUCLEOTIDE SEQUENCE [LARGE SCALE GENOMIC DNA]</scope>
    <source>
        <strain evidence="2 3">ATCC BAA-1513</strain>
    </source>
</reference>
<keyword evidence="1" id="KW-1133">Transmembrane helix</keyword>